<feature type="transmembrane region" description="Helical" evidence="1">
    <location>
        <begin position="407"/>
        <end position="440"/>
    </location>
</feature>
<name>A0ABV9IDJ8_9DEIO</name>
<keyword evidence="3" id="KW-1185">Reference proteome</keyword>
<gene>
    <name evidence="2" type="ORF">ACFO0D_16775</name>
</gene>
<feature type="transmembrane region" description="Helical" evidence="1">
    <location>
        <begin position="207"/>
        <end position="228"/>
    </location>
</feature>
<keyword evidence="1" id="KW-0472">Membrane</keyword>
<organism evidence="2 3">
    <name type="scientific">Deinococcus hohokamensis</name>
    <dbReference type="NCBI Taxonomy" id="309883"/>
    <lineage>
        <taxon>Bacteria</taxon>
        <taxon>Thermotogati</taxon>
        <taxon>Deinococcota</taxon>
        <taxon>Deinococci</taxon>
        <taxon>Deinococcales</taxon>
        <taxon>Deinococcaceae</taxon>
        <taxon>Deinococcus</taxon>
    </lineage>
</organism>
<dbReference type="EMBL" id="JBHSEI010000011">
    <property type="protein sequence ID" value="MFC4639983.1"/>
    <property type="molecule type" value="Genomic_DNA"/>
</dbReference>
<dbReference type="Proteomes" id="UP001595952">
    <property type="component" value="Unassembled WGS sequence"/>
</dbReference>
<feature type="transmembrane region" description="Helical" evidence="1">
    <location>
        <begin position="248"/>
        <end position="269"/>
    </location>
</feature>
<feature type="transmembrane region" description="Helical" evidence="1">
    <location>
        <begin position="175"/>
        <end position="195"/>
    </location>
</feature>
<comment type="caution">
    <text evidence="2">The sequence shown here is derived from an EMBL/GenBank/DDBJ whole genome shotgun (WGS) entry which is preliminary data.</text>
</comment>
<keyword evidence="1" id="KW-0812">Transmembrane</keyword>
<feature type="transmembrane region" description="Helical" evidence="1">
    <location>
        <begin position="131"/>
        <end position="155"/>
    </location>
</feature>
<keyword evidence="1" id="KW-1133">Transmembrane helix</keyword>
<dbReference type="Pfam" id="PF14296">
    <property type="entry name" value="O-ag_pol_Wzy"/>
    <property type="match status" value="1"/>
</dbReference>
<evidence type="ECO:0000256" key="1">
    <source>
        <dbReference type="SAM" id="Phobius"/>
    </source>
</evidence>
<dbReference type="PROSITE" id="PS51257">
    <property type="entry name" value="PROKAR_LIPOPROTEIN"/>
    <property type="match status" value="1"/>
</dbReference>
<proteinExistence type="predicted"/>
<feature type="transmembrane region" description="Helical" evidence="1">
    <location>
        <begin position="93"/>
        <end position="111"/>
    </location>
</feature>
<feature type="transmembrane region" description="Helical" evidence="1">
    <location>
        <begin position="367"/>
        <end position="387"/>
    </location>
</feature>
<evidence type="ECO:0000313" key="3">
    <source>
        <dbReference type="Proteomes" id="UP001595952"/>
    </source>
</evidence>
<feature type="transmembrane region" description="Helical" evidence="1">
    <location>
        <begin position="34"/>
        <end position="49"/>
    </location>
</feature>
<feature type="transmembrane region" description="Helical" evidence="1">
    <location>
        <begin position="12"/>
        <end position="28"/>
    </location>
</feature>
<evidence type="ECO:0000313" key="2">
    <source>
        <dbReference type="EMBL" id="MFC4639983.1"/>
    </source>
</evidence>
<reference evidence="3" key="1">
    <citation type="journal article" date="2019" name="Int. J. Syst. Evol. Microbiol.">
        <title>The Global Catalogue of Microorganisms (GCM) 10K type strain sequencing project: providing services to taxonomists for standard genome sequencing and annotation.</title>
        <authorList>
            <consortium name="The Broad Institute Genomics Platform"/>
            <consortium name="The Broad Institute Genome Sequencing Center for Infectious Disease"/>
            <person name="Wu L."/>
            <person name="Ma J."/>
        </authorList>
    </citation>
    <scope>NUCLEOTIDE SEQUENCE [LARGE SCALE GENOMIC DNA]</scope>
    <source>
        <strain evidence="3">CCUG 55995</strain>
    </source>
</reference>
<dbReference type="InterPro" id="IPR029468">
    <property type="entry name" value="O-ag_pol_Wzy"/>
</dbReference>
<accession>A0ABV9IDJ8</accession>
<protein>
    <submittedName>
        <fullName evidence="2">O-antigen polymerase</fullName>
    </submittedName>
</protein>
<feature type="transmembrane region" description="Helical" evidence="1">
    <location>
        <begin position="61"/>
        <end position="81"/>
    </location>
</feature>
<sequence length="482" mass="54408">MQNARIQRTNIYRILTLLAGSAACLILNEGQDIFIAASIALLAYLLVDIRRVSQFVQLDSIWVIAYLAIICGEGIFDAEIIRLNIYPAFYDAAARYINVINLVFLIGFNLIERFWPEHKARSIRPAQKNNLYLPILTILYLIFLFDSVPLAQQVLFEGRFQVVLESQQLRGSGDLISGFFSNIGMLLPAVLAYHYFFIRQFGKTQKLLFFSLSYLPVLLIQVAIGTRYPLIVSALSVLVIYSSRYPFGWLRSLKLVTLGVLALVVTTLMRELRGYGLETDLSSLNIGGGERFFMSEGVVTYFARMIDYFEQIGFRNGQEHLAVMLFWIPRILWPGKPTQLEYWFPRAYGESGFAEGHSIAATFAATAFADFGFVGACLIWALIGVGLGFLNRWATQTFYADPGNPSIVIASVLAGLAFFMVRQISTIIFTAIPLIILWWFYMRGLAPRKNSVGLPEQTPQEQVAVGYFTGIRIQNPEPHRRS</sequence>
<dbReference type="NCBIfam" id="TIGR04370">
    <property type="entry name" value="glyco_rpt_poly"/>
    <property type="match status" value="1"/>
</dbReference>
<dbReference type="RefSeq" id="WP_380062969.1">
    <property type="nucleotide sequence ID" value="NZ_JBHSEI010000011.1"/>
</dbReference>